<dbReference type="GO" id="GO:0005615">
    <property type="term" value="C:extracellular space"/>
    <property type="evidence" value="ECO:0007669"/>
    <property type="project" value="TreeGrafter"/>
</dbReference>
<feature type="compositionally biased region" description="Low complexity" evidence="13">
    <location>
        <begin position="104"/>
        <end position="139"/>
    </location>
</feature>
<dbReference type="PROSITE" id="PS50026">
    <property type="entry name" value="EGF_3"/>
    <property type="match status" value="1"/>
</dbReference>
<dbReference type="AlphaFoldDB" id="A0A3B3XRE4"/>
<feature type="domain" description="EGF-like" evidence="15">
    <location>
        <begin position="239"/>
        <end position="283"/>
    </location>
</feature>
<evidence type="ECO:0000256" key="1">
    <source>
        <dbReference type="ARBA" id="ARBA00004251"/>
    </source>
</evidence>
<feature type="compositionally biased region" description="Low complexity" evidence="13">
    <location>
        <begin position="147"/>
        <end position="164"/>
    </location>
</feature>
<dbReference type="PROSITE" id="PS01186">
    <property type="entry name" value="EGF_2"/>
    <property type="match status" value="1"/>
</dbReference>
<keyword evidence="6 12" id="KW-0245">EGF-like domain</keyword>
<keyword evidence="8 14" id="KW-1133">Transmembrane helix</keyword>
<comment type="similarity">
    <text evidence="3">Belongs to the neuregulin family.</text>
</comment>
<keyword evidence="5" id="KW-0964">Secreted</keyword>
<sequence>NGEGAAHPHSGASTLAAMTLEEPGAEQASPRAPGPLRCGPCAVWPRQQTWLCAVPLVMGFVGLGLSLMLLKWIVVGSVQDYVPTDLVDPKSINGQDPIFLSKPTTSTSAMVSTTTPTRSGPPANHSANGSSSNGDGNRAPHLHNRVGTRVSGTAVTTSATRATRLTPAPSGKEVTPRGTVRKGSSTSNGRNGAANSKPGQTPPTVTTTTSTTTTTTTTATAKNNAKVQPTTTSHVRSEVFKSCVEDKDRAFCLNDGECSIIETVAGVHRHCRCKEGYHGLRCDQFVPKSDAILSDPSKLSLINFKCIGIPSSKRCEQNVRST</sequence>
<keyword evidence="10 14" id="KW-0472">Membrane</keyword>
<reference evidence="16" key="1">
    <citation type="submission" date="2025-08" db="UniProtKB">
        <authorList>
            <consortium name="Ensembl"/>
        </authorList>
    </citation>
    <scope>IDENTIFICATION</scope>
</reference>
<dbReference type="InterPro" id="IPR040180">
    <property type="entry name" value="Neuregulin"/>
</dbReference>
<keyword evidence="4" id="KW-1003">Cell membrane</keyword>
<dbReference type="Ensembl" id="ENSPMET00000026553.1">
    <property type="protein sequence ID" value="ENSPMEP00000017649.1"/>
    <property type="gene ID" value="ENSPMEG00000020509.1"/>
</dbReference>
<dbReference type="GO" id="GO:0005886">
    <property type="term" value="C:plasma membrane"/>
    <property type="evidence" value="ECO:0007669"/>
    <property type="project" value="UniProtKB-SubCell"/>
</dbReference>
<keyword evidence="9" id="KW-0339">Growth factor</keyword>
<evidence type="ECO:0000256" key="5">
    <source>
        <dbReference type="ARBA" id="ARBA00022525"/>
    </source>
</evidence>
<keyword evidence="17" id="KW-1185">Reference proteome</keyword>
<evidence type="ECO:0000256" key="6">
    <source>
        <dbReference type="ARBA" id="ARBA00022536"/>
    </source>
</evidence>
<dbReference type="InterPro" id="IPR000742">
    <property type="entry name" value="EGF"/>
</dbReference>
<organism evidence="16 17">
    <name type="scientific">Poecilia mexicana</name>
    <dbReference type="NCBI Taxonomy" id="48701"/>
    <lineage>
        <taxon>Eukaryota</taxon>
        <taxon>Metazoa</taxon>
        <taxon>Chordata</taxon>
        <taxon>Craniata</taxon>
        <taxon>Vertebrata</taxon>
        <taxon>Euteleostomi</taxon>
        <taxon>Actinopterygii</taxon>
        <taxon>Neopterygii</taxon>
        <taxon>Teleostei</taxon>
        <taxon>Neoteleostei</taxon>
        <taxon>Acanthomorphata</taxon>
        <taxon>Ovalentaria</taxon>
        <taxon>Atherinomorphae</taxon>
        <taxon>Cyprinodontiformes</taxon>
        <taxon>Poeciliidae</taxon>
        <taxon>Poeciliinae</taxon>
        <taxon>Poecilia</taxon>
    </lineage>
</organism>
<dbReference type="Pfam" id="PF00008">
    <property type="entry name" value="EGF"/>
    <property type="match status" value="1"/>
</dbReference>
<feature type="compositionally biased region" description="Polar residues" evidence="13">
    <location>
        <begin position="182"/>
        <end position="199"/>
    </location>
</feature>
<evidence type="ECO:0000256" key="3">
    <source>
        <dbReference type="ARBA" id="ARBA00008216"/>
    </source>
</evidence>
<evidence type="ECO:0000256" key="2">
    <source>
        <dbReference type="ARBA" id="ARBA00004613"/>
    </source>
</evidence>
<feature type="compositionally biased region" description="Low complexity" evidence="13">
    <location>
        <begin position="202"/>
        <end position="221"/>
    </location>
</feature>
<evidence type="ECO:0000256" key="9">
    <source>
        <dbReference type="ARBA" id="ARBA00023030"/>
    </source>
</evidence>
<dbReference type="GO" id="GO:0035556">
    <property type="term" value="P:intracellular signal transduction"/>
    <property type="evidence" value="ECO:0007669"/>
    <property type="project" value="TreeGrafter"/>
</dbReference>
<evidence type="ECO:0000313" key="16">
    <source>
        <dbReference type="Ensembl" id="ENSPMEP00000017649.1"/>
    </source>
</evidence>
<evidence type="ECO:0000256" key="10">
    <source>
        <dbReference type="ARBA" id="ARBA00023136"/>
    </source>
</evidence>
<dbReference type="PROSITE" id="PS00022">
    <property type="entry name" value="EGF_1"/>
    <property type="match status" value="1"/>
</dbReference>
<feature type="region of interest" description="Disordered" evidence="13">
    <location>
        <begin position="97"/>
        <end position="230"/>
    </location>
</feature>
<reference evidence="16" key="2">
    <citation type="submission" date="2025-09" db="UniProtKB">
        <authorList>
            <consortium name="Ensembl"/>
        </authorList>
    </citation>
    <scope>IDENTIFICATION</scope>
</reference>
<dbReference type="GO" id="GO:0048513">
    <property type="term" value="P:animal organ development"/>
    <property type="evidence" value="ECO:0007669"/>
    <property type="project" value="TreeGrafter"/>
</dbReference>
<accession>A0A3B3XRE4</accession>
<keyword evidence="7 14" id="KW-0812">Transmembrane</keyword>
<evidence type="ECO:0000256" key="7">
    <source>
        <dbReference type="ARBA" id="ARBA00022692"/>
    </source>
</evidence>
<evidence type="ECO:0000256" key="8">
    <source>
        <dbReference type="ARBA" id="ARBA00022989"/>
    </source>
</evidence>
<evidence type="ECO:0000256" key="4">
    <source>
        <dbReference type="ARBA" id="ARBA00022475"/>
    </source>
</evidence>
<feature type="transmembrane region" description="Helical" evidence="14">
    <location>
        <begin position="50"/>
        <end position="74"/>
    </location>
</feature>
<dbReference type="Gene3D" id="2.10.25.10">
    <property type="entry name" value="Laminin"/>
    <property type="match status" value="1"/>
</dbReference>
<dbReference type="PANTHER" id="PTHR11100">
    <property type="entry name" value="HEREGULIN-NEUREGULIN FAMILY MEMBER"/>
    <property type="match status" value="1"/>
</dbReference>
<dbReference type="GO" id="GO:0045499">
    <property type="term" value="F:chemorepellent activity"/>
    <property type="evidence" value="ECO:0007669"/>
    <property type="project" value="TreeGrafter"/>
</dbReference>
<dbReference type="GO" id="GO:0008083">
    <property type="term" value="F:growth factor activity"/>
    <property type="evidence" value="ECO:0007669"/>
    <property type="project" value="UniProtKB-KW"/>
</dbReference>
<dbReference type="SUPFAM" id="SSF57196">
    <property type="entry name" value="EGF/Laminin"/>
    <property type="match status" value="1"/>
</dbReference>
<evidence type="ECO:0000256" key="13">
    <source>
        <dbReference type="SAM" id="MobiDB-lite"/>
    </source>
</evidence>
<evidence type="ECO:0000256" key="14">
    <source>
        <dbReference type="SAM" id="Phobius"/>
    </source>
</evidence>
<dbReference type="PANTHER" id="PTHR11100:SF18">
    <property type="entry name" value="PRO-NEUREGULIN-3, MEMBRANE-BOUND ISOFORM"/>
    <property type="match status" value="1"/>
</dbReference>
<evidence type="ECO:0000256" key="12">
    <source>
        <dbReference type="PROSITE-ProRule" id="PRU00076"/>
    </source>
</evidence>
<feature type="disulfide bond" evidence="12">
    <location>
        <begin position="273"/>
        <end position="282"/>
    </location>
</feature>
<comment type="caution">
    <text evidence="12">Lacks conserved residue(s) required for the propagation of feature annotation.</text>
</comment>
<evidence type="ECO:0000313" key="17">
    <source>
        <dbReference type="Proteomes" id="UP000261480"/>
    </source>
</evidence>
<evidence type="ECO:0000259" key="15">
    <source>
        <dbReference type="PROSITE" id="PS50026"/>
    </source>
</evidence>
<dbReference type="GO" id="GO:0007399">
    <property type="term" value="P:nervous system development"/>
    <property type="evidence" value="ECO:0007669"/>
    <property type="project" value="InterPro"/>
</dbReference>
<proteinExistence type="inferred from homology"/>
<comment type="subcellular location">
    <subcellularLocation>
        <location evidence="1">Cell membrane</location>
        <topology evidence="1">Single-pass type I membrane protein</topology>
    </subcellularLocation>
    <subcellularLocation>
        <location evidence="2">Secreted</location>
    </subcellularLocation>
</comment>
<evidence type="ECO:0000256" key="11">
    <source>
        <dbReference type="ARBA" id="ARBA00023157"/>
    </source>
</evidence>
<name>A0A3B3XRE4_9TELE</name>
<dbReference type="Proteomes" id="UP000261480">
    <property type="component" value="Unplaced"/>
</dbReference>
<keyword evidence="11 12" id="KW-1015">Disulfide bond</keyword>
<protein>
    <recommendedName>
        <fullName evidence="15">EGF-like domain-containing protein</fullName>
    </recommendedName>
</protein>